<reference evidence="1" key="1">
    <citation type="submission" date="2021-01" db="EMBL/GenBank/DDBJ databases">
        <title>Fulvivirga kasyanovii gen. nov., sp nov., a novel member of the phylum Bacteroidetes isolated from seawater in a mussel farm.</title>
        <authorList>
            <person name="Zhao L.-H."/>
            <person name="Wang Z.-J."/>
        </authorList>
    </citation>
    <scope>NUCLEOTIDE SEQUENCE</scope>
    <source>
        <strain evidence="1">29W222</strain>
    </source>
</reference>
<dbReference type="EMBL" id="JAEUGD010000042">
    <property type="protein sequence ID" value="MBL6447070.1"/>
    <property type="molecule type" value="Genomic_DNA"/>
</dbReference>
<evidence type="ECO:0000313" key="2">
    <source>
        <dbReference type="Proteomes" id="UP000614216"/>
    </source>
</evidence>
<dbReference type="RefSeq" id="WP_202856598.1">
    <property type="nucleotide sequence ID" value="NZ_JAEUGD010000042.1"/>
</dbReference>
<comment type="caution">
    <text evidence="1">The sequence shown here is derived from an EMBL/GenBank/DDBJ whole genome shotgun (WGS) entry which is preliminary data.</text>
</comment>
<sequence>MEAQVVRLTLLSHLFYFTEVSGGSTSAAVTGDFLGDLALNYAFRNAFGQRDYTYRKRPNYQEIADFGFYCTVARPVERHHKTEAYIQNTLFNVDGYIDVKAIEKSGKSPFKNFRQVQGIRAGSVFEALLLSQQPVKLPPVIRMGRALETMVLVETVPEQNGQEFWLNAFSLKTVFDNLDKATSVMMEKGKVNFSFILENYNLIRQMDKEEVQSIFKPVFGHG</sequence>
<keyword evidence="2" id="KW-1185">Reference proteome</keyword>
<accession>A0A937FVU6</accession>
<dbReference type="InterPro" id="IPR017576">
    <property type="entry name" value="CRISPR-assoc_prot_Csc1"/>
</dbReference>
<dbReference type="Proteomes" id="UP000614216">
    <property type="component" value="Unassembled WGS sequence"/>
</dbReference>
<dbReference type="NCBIfam" id="TIGR03159">
    <property type="entry name" value="cas_Csc1"/>
    <property type="match status" value="1"/>
</dbReference>
<organism evidence="1 2">
    <name type="scientific">Fulvivirga marina</name>
    <dbReference type="NCBI Taxonomy" id="2494733"/>
    <lineage>
        <taxon>Bacteria</taxon>
        <taxon>Pseudomonadati</taxon>
        <taxon>Bacteroidota</taxon>
        <taxon>Cytophagia</taxon>
        <taxon>Cytophagales</taxon>
        <taxon>Fulvivirgaceae</taxon>
        <taxon>Fulvivirga</taxon>
    </lineage>
</organism>
<dbReference type="Pfam" id="PF26241">
    <property type="entry name" value="Cas_Csc1"/>
    <property type="match status" value="1"/>
</dbReference>
<dbReference type="AlphaFoldDB" id="A0A937FVU6"/>
<evidence type="ECO:0000313" key="1">
    <source>
        <dbReference type="EMBL" id="MBL6447070.1"/>
    </source>
</evidence>
<protein>
    <submittedName>
        <fullName evidence="1">Type I-D CRISPR-associated protein Cas5/Csc1</fullName>
    </submittedName>
</protein>
<name>A0A937FVU6_9BACT</name>
<gene>
    <name evidence="1" type="primary">cas5d</name>
    <name evidence="1" type="ORF">JMN32_12175</name>
</gene>
<proteinExistence type="predicted"/>